<dbReference type="EMBL" id="BTSX01000002">
    <property type="protein sequence ID" value="GMS86169.1"/>
    <property type="molecule type" value="Genomic_DNA"/>
</dbReference>
<evidence type="ECO:0000313" key="4">
    <source>
        <dbReference type="Proteomes" id="UP001432027"/>
    </source>
</evidence>
<dbReference type="InterPro" id="IPR024079">
    <property type="entry name" value="MetalloPept_cat_dom_sf"/>
</dbReference>
<dbReference type="Proteomes" id="UP001432027">
    <property type="component" value="Unassembled WGS sequence"/>
</dbReference>
<feature type="non-terminal residue" evidence="3">
    <location>
        <position position="1"/>
    </location>
</feature>
<gene>
    <name evidence="3" type="ORF">PENTCL1PPCAC_8344</name>
</gene>
<reference evidence="3" key="1">
    <citation type="submission" date="2023-10" db="EMBL/GenBank/DDBJ databases">
        <title>Genome assembly of Pristionchus species.</title>
        <authorList>
            <person name="Yoshida K."/>
            <person name="Sommer R.J."/>
        </authorList>
    </citation>
    <scope>NUCLEOTIDE SEQUENCE</scope>
    <source>
        <strain evidence="3">RS0144</strain>
    </source>
</reference>
<dbReference type="Pfam" id="PF01400">
    <property type="entry name" value="Astacin"/>
    <property type="match status" value="1"/>
</dbReference>
<dbReference type="SUPFAM" id="SSF55486">
    <property type="entry name" value="Metalloproteases ('zincins'), catalytic domain"/>
    <property type="match status" value="1"/>
</dbReference>
<dbReference type="GO" id="GO:0004222">
    <property type="term" value="F:metalloendopeptidase activity"/>
    <property type="evidence" value="ECO:0007669"/>
    <property type="project" value="InterPro"/>
</dbReference>
<organism evidence="3 4">
    <name type="scientific">Pristionchus entomophagus</name>
    <dbReference type="NCBI Taxonomy" id="358040"/>
    <lineage>
        <taxon>Eukaryota</taxon>
        <taxon>Metazoa</taxon>
        <taxon>Ecdysozoa</taxon>
        <taxon>Nematoda</taxon>
        <taxon>Chromadorea</taxon>
        <taxon>Rhabditida</taxon>
        <taxon>Rhabditina</taxon>
        <taxon>Diplogasteromorpha</taxon>
        <taxon>Diplogasteroidea</taxon>
        <taxon>Neodiplogasteridae</taxon>
        <taxon>Pristionchus</taxon>
    </lineage>
</organism>
<comment type="caution">
    <text evidence="1">Lacks conserved residue(s) required for the propagation of feature annotation.</text>
</comment>
<evidence type="ECO:0000256" key="1">
    <source>
        <dbReference type="PROSITE-ProRule" id="PRU01211"/>
    </source>
</evidence>
<proteinExistence type="predicted"/>
<keyword evidence="4" id="KW-1185">Reference proteome</keyword>
<feature type="non-terminal residue" evidence="3">
    <location>
        <position position="75"/>
    </location>
</feature>
<evidence type="ECO:0000313" key="3">
    <source>
        <dbReference type="EMBL" id="GMS86169.1"/>
    </source>
</evidence>
<dbReference type="InterPro" id="IPR001506">
    <property type="entry name" value="Peptidase_M12A"/>
</dbReference>
<sequence>RLGAPDTSNPDKKWPLNQVISFQIVGTFSAENNQKIRDGFKFWTYNTCLTYQENGPTTPLIRVVNGSSCSSNIVR</sequence>
<evidence type="ECO:0000259" key="2">
    <source>
        <dbReference type="PROSITE" id="PS51864"/>
    </source>
</evidence>
<comment type="caution">
    <text evidence="3">The sequence shown here is derived from an EMBL/GenBank/DDBJ whole genome shotgun (WGS) entry which is preliminary data.</text>
</comment>
<name>A0AAV5T0U3_9BILA</name>
<accession>A0AAV5T0U3</accession>
<dbReference type="GO" id="GO:0006508">
    <property type="term" value="P:proteolysis"/>
    <property type="evidence" value="ECO:0007669"/>
    <property type="project" value="InterPro"/>
</dbReference>
<feature type="domain" description="Peptidase M12A" evidence="2">
    <location>
        <begin position="4"/>
        <end position="75"/>
    </location>
</feature>
<dbReference type="AlphaFoldDB" id="A0AAV5T0U3"/>
<dbReference type="Gene3D" id="3.40.390.10">
    <property type="entry name" value="Collagenase (Catalytic Domain)"/>
    <property type="match status" value="1"/>
</dbReference>
<dbReference type="PROSITE" id="PS51864">
    <property type="entry name" value="ASTACIN"/>
    <property type="match status" value="1"/>
</dbReference>
<protein>
    <recommendedName>
        <fullName evidence="2">Peptidase M12A domain-containing protein</fullName>
    </recommendedName>
</protein>